<comment type="caution">
    <text evidence="1">The sequence shown here is derived from an EMBL/GenBank/DDBJ whole genome shotgun (WGS) entry which is preliminary data.</text>
</comment>
<accession>A0A9P1H1J0</accession>
<dbReference type="Proteomes" id="UP000838763">
    <property type="component" value="Unassembled WGS sequence"/>
</dbReference>
<dbReference type="EMBL" id="CALLCH030000010">
    <property type="protein sequence ID" value="CAI4214254.1"/>
    <property type="molecule type" value="Genomic_DNA"/>
</dbReference>
<evidence type="ECO:0000313" key="1">
    <source>
        <dbReference type="EMBL" id="CAI4214254.1"/>
    </source>
</evidence>
<proteinExistence type="predicted"/>
<name>A0A9P1H1J0_9PEZI</name>
<evidence type="ECO:0000313" key="2">
    <source>
        <dbReference type="Proteomes" id="UP000838763"/>
    </source>
</evidence>
<reference evidence="1" key="1">
    <citation type="submission" date="2022-11" db="EMBL/GenBank/DDBJ databases">
        <authorList>
            <person name="Scott C."/>
            <person name="Bruce N."/>
        </authorList>
    </citation>
    <scope>NUCLEOTIDE SEQUENCE</scope>
</reference>
<keyword evidence="2" id="KW-1185">Reference proteome</keyword>
<sequence length="189" mass="20087">MASNGTLTNGTIPGNGTGQMIYAKPIINLYGLVDGQCPQNRTMPPNDVRTTPFKGNLDIFKTCCNMTDTSQDLVTLSDTEHSENPLCWGYCGLGATEGYADLQNRREAFYECYETKTAELGRENAGLDGIMCFGDRKALNSMQDTLPDSGPPNKGGAPAVAVTGKGIRSAVIPGLWVVGLLAELAFLGA</sequence>
<dbReference type="AlphaFoldDB" id="A0A9P1H1J0"/>
<protein>
    <submittedName>
        <fullName evidence="1">Uncharacterized protein</fullName>
    </submittedName>
</protein>
<organism evidence="1 2">
    <name type="scientific">Parascedosporium putredinis</name>
    <dbReference type="NCBI Taxonomy" id="1442378"/>
    <lineage>
        <taxon>Eukaryota</taxon>
        <taxon>Fungi</taxon>
        <taxon>Dikarya</taxon>
        <taxon>Ascomycota</taxon>
        <taxon>Pezizomycotina</taxon>
        <taxon>Sordariomycetes</taxon>
        <taxon>Hypocreomycetidae</taxon>
        <taxon>Microascales</taxon>
        <taxon>Microascaceae</taxon>
        <taxon>Parascedosporium</taxon>
    </lineage>
</organism>
<gene>
    <name evidence="1" type="ORF">PPNO1_LOCUS3985</name>
</gene>